<reference evidence="2 3" key="1">
    <citation type="journal article" date="2009" name="Stand. Genomic Sci.">
        <title>Complete genome sequence of Catenulispora acidiphila type strain (ID 139908).</title>
        <authorList>
            <person name="Copeland A."/>
            <person name="Lapidus A."/>
            <person name="Glavina Del Rio T."/>
            <person name="Nolan M."/>
            <person name="Lucas S."/>
            <person name="Chen F."/>
            <person name="Tice H."/>
            <person name="Cheng J.F."/>
            <person name="Bruce D."/>
            <person name="Goodwin L."/>
            <person name="Pitluck S."/>
            <person name="Mikhailova N."/>
            <person name="Pati A."/>
            <person name="Ivanova N."/>
            <person name="Mavromatis K."/>
            <person name="Chen A."/>
            <person name="Palaniappan K."/>
            <person name="Chain P."/>
            <person name="Land M."/>
            <person name="Hauser L."/>
            <person name="Chang Y.J."/>
            <person name="Jeffries C.D."/>
            <person name="Chertkov O."/>
            <person name="Brettin T."/>
            <person name="Detter J.C."/>
            <person name="Han C."/>
            <person name="Ali Z."/>
            <person name="Tindall B.J."/>
            <person name="Goker M."/>
            <person name="Bristow J."/>
            <person name="Eisen J.A."/>
            <person name="Markowitz V."/>
            <person name="Hugenholtz P."/>
            <person name="Kyrpides N.C."/>
            <person name="Klenk H.P."/>
        </authorList>
    </citation>
    <scope>NUCLEOTIDE SEQUENCE [LARGE SCALE GENOMIC DNA]</scope>
    <source>
        <strain evidence="3">DSM 44928 / JCM 14897 / NBRC 102108 / NRRL B-24433 / ID139908</strain>
    </source>
</reference>
<sequence length="250" mass="28913">MERQQYADEGGATPGDRPSFIELQEAVTRSPGYRITALLGRIDRISYILQRNVADYLGLVARVQDPDDALALFDTRNPGPHDELLSEVERLLHNVLTGISTRVDQLRVVATERFDDTELKQAYDDEVKSVFATDTASAFLKKLRNYMAHYELPVGQSQQTFTRHSFSVTFTLRTAPLLRWKDWNATERRWMTGLGDDIMIVDLVQAYAKKAADFDNWLMREIAAKYREEIADLRRAEARYNQMHDRIFDF</sequence>
<accession>C7PYR8</accession>
<evidence type="ECO:0000313" key="2">
    <source>
        <dbReference type="EMBL" id="ACU77390.1"/>
    </source>
</evidence>
<organism evidence="2 3">
    <name type="scientific">Catenulispora acidiphila (strain DSM 44928 / JCM 14897 / NBRC 102108 / NRRL B-24433 / ID139908)</name>
    <dbReference type="NCBI Taxonomy" id="479433"/>
    <lineage>
        <taxon>Bacteria</taxon>
        <taxon>Bacillati</taxon>
        <taxon>Actinomycetota</taxon>
        <taxon>Actinomycetes</taxon>
        <taxon>Catenulisporales</taxon>
        <taxon>Catenulisporaceae</taxon>
        <taxon>Catenulispora</taxon>
    </lineage>
</organism>
<gene>
    <name evidence="2" type="ordered locus">Caci_8571</name>
</gene>
<dbReference type="eggNOG" id="ENOG5033KYM">
    <property type="taxonomic scope" value="Bacteria"/>
</dbReference>
<evidence type="ECO:0000256" key="1">
    <source>
        <dbReference type="SAM" id="Coils"/>
    </source>
</evidence>
<name>C7PYR8_CATAD</name>
<dbReference type="RefSeq" id="WP_015797115.1">
    <property type="nucleotide sequence ID" value="NC_013131.1"/>
</dbReference>
<protein>
    <submittedName>
        <fullName evidence="2">Uncharacterized protein</fullName>
    </submittedName>
</protein>
<dbReference type="InParanoid" id="C7PYR8"/>
<dbReference type="OrthoDB" id="5189002at2"/>
<evidence type="ECO:0000313" key="3">
    <source>
        <dbReference type="Proteomes" id="UP000000851"/>
    </source>
</evidence>
<keyword evidence="3" id="KW-1185">Reference proteome</keyword>
<dbReference type="KEGG" id="cai:Caci_8571"/>
<feature type="coiled-coil region" evidence="1">
    <location>
        <begin position="219"/>
        <end position="246"/>
    </location>
</feature>
<dbReference type="AlphaFoldDB" id="C7PYR8"/>
<dbReference type="Proteomes" id="UP000000851">
    <property type="component" value="Chromosome"/>
</dbReference>
<keyword evidence="1" id="KW-0175">Coiled coil</keyword>
<dbReference type="EMBL" id="CP001700">
    <property type="protein sequence ID" value="ACU77390.1"/>
    <property type="molecule type" value="Genomic_DNA"/>
</dbReference>
<proteinExistence type="predicted"/>
<dbReference type="HOGENOM" id="CLU_926950_0_0_11"/>